<organism evidence="1 2">
    <name type="scientific">Asparagus officinalis</name>
    <name type="common">Garden asparagus</name>
    <dbReference type="NCBI Taxonomy" id="4686"/>
    <lineage>
        <taxon>Eukaryota</taxon>
        <taxon>Viridiplantae</taxon>
        <taxon>Streptophyta</taxon>
        <taxon>Embryophyta</taxon>
        <taxon>Tracheophyta</taxon>
        <taxon>Spermatophyta</taxon>
        <taxon>Magnoliopsida</taxon>
        <taxon>Liliopsida</taxon>
        <taxon>Asparagales</taxon>
        <taxon>Asparagaceae</taxon>
        <taxon>Asparagoideae</taxon>
        <taxon>Asparagus</taxon>
    </lineage>
</organism>
<dbReference type="AlphaFoldDB" id="A0A5P1E913"/>
<accession>A0A5P1E913</accession>
<evidence type="ECO:0000313" key="1">
    <source>
        <dbReference type="EMBL" id="ONK57967.1"/>
    </source>
</evidence>
<dbReference type="Gramene" id="ONK57967">
    <property type="protein sequence ID" value="ONK57967"/>
    <property type="gene ID" value="A4U43_C09F6270"/>
</dbReference>
<dbReference type="Proteomes" id="UP000243459">
    <property type="component" value="Chromosome 9"/>
</dbReference>
<protein>
    <submittedName>
        <fullName evidence="1">Uncharacterized protein</fullName>
    </submittedName>
</protein>
<reference evidence="2" key="1">
    <citation type="journal article" date="2017" name="Nat. Commun.">
        <title>The asparagus genome sheds light on the origin and evolution of a young Y chromosome.</title>
        <authorList>
            <person name="Harkess A."/>
            <person name="Zhou J."/>
            <person name="Xu C."/>
            <person name="Bowers J.E."/>
            <person name="Van der Hulst R."/>
            <person name="Ayyampalayam S."/>
            <person name="Mercati F."/>
            <person name="Riccardi P."/>
            <person name="McKain M.R."/>
            <person name="Kakrana A."/>
            <person name="Tang H."/>
            <person name="Ray J."/>
            <person name="Groenendijk J."/>
            <person name="Arikit S."/>
            <person name="Mathioni S.M."/>
            <person name="Nakano M."/>
            <person name="Shan H."/>
            <person name="Telgmann-Rauber A."/>
            <person name="Kanno A."/>
            <person name="Yue Z."/>
            <person name="Chen H."/>
            <person name="Li W."/>
            <person name="Chen Y."/>
            <person name="Xu X."/>
            <person name="Zhang Y."/>
            <person name="Luo S."/>
            <person name="Chen H."/>
            <person name="Gao J."/>
            <person name="Mao Z."/>
            <person name="Pires J.C."/>
            <person name="Luo M."/>
            <person name="Kudrna D."/>
            <person name="Wing R.A."/>
            <person name="Meyers B.C."/>
            <person name="Yi K."/>
            <person name="Kong H."/>
            <person name="Lavrijsen P."/>
            <person name="Sunseri F."/>
            <person name="Falavigna A."/>
            <person name="Ye Y."/>
            <person name="Leebens-Mack J.H."/>
            <person name="Chen G."/>
        </authorList>
    </citation>
    <scope>NUCLEOTIDE SEQUENCE [LARGE SCALE GENOMIC DNA]</scope>
    <source>
        <strain evidence="2">cv. DH0086</strain>
    </source>
</reference>
<proteinExistence type="predicted"/>
<dbReference type="EMBL" id="CM007389">
    <property type="protein sequence ID" value="ONK57967.1"/>
    <property type="molecule type" value="Genomic_DNA"/>
</dbReference>
<name>A0A5P1E913_ASPOF</name>
<evidence type="ECO:0000313" key="2">
    <source>
        <dbReference type="Proteomes" id="UP000243459"/>
    </source>
</evidence>
<sequence length="197" mass="22717">MMSVNFLPNIPPQLKSKEKGTYASVRVDEHLFIAKGTGTNTVITSKSNKLMLPWSEKNFGGCTFRRLVVLALKLVENGPCVIWIRLDLAYKFVYSYNFHYANKFYCVSRSRELYVVDPSVPVLSTQLLEMDNSKLLPHMRGDLRFQELNGEILALADRYNPNPKMDGFCWLRDGRTRKGEPWKIVKLTRLGVWGHRS</sequence>
<gene>
    <name evidence="1" type="ORF">A4U43_C09F6270</name>
</gene>
<keyword evidence="2" id="KW-1185">Reference proteome</keyword>